<dbReference type="eggNOG" id="ENOG502ZV7T">
    <property type="taxonomic scope" value="Bacteria"/>
</dbReference>
<dbReference type="OrthoDB" id="4537726at2"/>
<proteinExistence type="predicted"/>
<sequence length="304" mass="33165">MTTPNPENQPNAEEQALLDKIAFIRSQIEKIGDLPSQVDSWCGRMVQMIRMDSIASAGSKALSNERIIDMIWEERDRVNGALRDSWSELKKVDPDLEVPVTFIRVANEWRNVKTAVLQAESDYQKTILSTEWHGDAASRYGGMRNTQELALSSLITTFEDIAESLDTIAKAELMLYVELADKVQELEQNVVESVGDLRDVLVLPLGPLSAVAELANVAEAARTFIVGTIGTMADSAATMMIESNKIEQNEGYQSGLPDNKWPPGVKGAYGNGLDGIKNAIGDATADDGDKSDWELGPAPVVVAQ</sequence>
<dbReference type="GeneID" id="61135526"/>
<evidence type="ECO:0000313" key="2">
    <source>
        <dbReference type="EMBL" id="BAD59788.1"/>
    </source>
</evidence>
<dbReference type="EMBL" id="AP006618">
    <property type="protein sequence ID" value="BAD59788.1"/>
    <property type="molecule type" value="Genomic_DNA"/>
</dbReference>
<feature type="region of interest" description="Disordered" evidence="1">
    <location>
        <begin position="282"/>
        <end position="304"/>
    </location>
</feature>
<dbReference type="AlphaFoldDB" id="Q5YPV3"/>
<evidence type="ECO:0008006" key="4">
    <source>
        <dbReference type="Google" id="ProtNLM"/>
    </source>
</evidence>
<organism evidence="2 3">
    <name type="scientific">Nocardia farcinica (strain IFM 10152)</name>
    <dbReference type="NCBI Taxonomy" id="247156"/>
    <lineage>
        <taxon>Bacteria</taxon>
        <taxon>Bacillati</taxon>
        <taxon>Actinomycetota</taxon>
        <taxon>Actinomycetes</taxon>
        <taxon>Mycobacteriales</taxon>
        <taxon>Nocardiaceae</taxon>
        <taxon>Nocardia</taxon>
    </lineage>
</organism>
<evidence type="ECO:0000256" key="1">
    <source>
        <dbReference type="SAM" id="MobiDB-lite"/>
    </source>
</evidence>
<protein>
    <recommendedName>
        <fullName evidence="4">WXG100 family type VII secretion target</fullName>
    </recommendedName>
</protein>
<dbReference type="KEGG" id="nfa:NFA_49360"/>
<keyword evidence="3" id="KW-1185">Reference proteome</keyword>
<dbReference type="Proteomes" id="UP000006820">
    <property type="component" value="Chromosome"/>
</dbReference>
<accession>Q5YPV3</accession>
<gene>
    <name evidence="2" type="ordered locus">NFA_49360</name>
</gene>
<evidence type="ECO:0000313" key="3">
    <source>
        <dbReference type="Proteomes" id="UP000006820"/>
    </source>
</evidence>
<reference evidence="2 3" key="1">
    <citation type="journal article" date="2004" name="Proc. Natl. Acad. Sci. U.S.A.">
        <title>The complete genomic sequence of Nocardia farcinica IFM 10152.</title>
        <authorList>
            <person name="Ishikawa J."/>
            <person name="Yamashita A."/>
            <person name="Mikami Y."/>
            <person name="Hoshino Y."/>
            <person name="Kurita H."/>
            <person name="Hotta K."/>
            <person name="Shiba T."/>
            <person name="Hattori M."/>
        </authorList>
    </citation>
    <scope>NUCLEOTIDE SEQUENCE [LARGE SCALE GENOMIC DNA]</scope>
    <source>
        <strain evidence="2 3">IFM 10152</strain>
    </source>
</reference>
<dbReference type="HOGENOM" id="CLU_914770_0_0_11"/>
<name>Q5YPV3_NOCFA</name>
<dbReference type="STRING" id="247156.NFA_49360"/>
<dbReference type="RefSeq" id="WP_011211471.1">
    <property type="nucleotide sequence ID" value="NC_006361.1"/>
</dbReference>